<proteinExistence type="inferred from homology"/>
<comment type="catalytic activity">
    <reaction evidence="6">
        <text>2 cob(II)alamin + reduced [electron-transfer flavoprotein] + 2 ATP = 2 adenosylcob(III)alamin + 2 triphosphate + oxidized [electron-transfer flavoprotein] + 3 H(+)</text>
        <dbReference type="Rhea" id="RHEA:28671"/>
        <dbReference type="Rhea" id="RHEA-COMP:10685"/>
        <dbReference type="Rhea" id="RHEA-COMP:10686"/>
        <dbReference type="ChEBI" id="CHEBI:15378"/>
        <dbReference type="ChEBI" id="CHEBI:16304"/>
        <dbReference type="ChEBI" id="CHEBI:18036"/>
        <dbReference type="ChEBI" id="CHEBI:18408"/>
        <dbReference type="ChEBI" id="CHEBI:30616"/>
        <dbReference type="ChEBI" id="CHEBI:57692"/>
        <dbReference type="ChEBI" id="CHEBI:58307"/>
        <dbReference type="EC" id="2.5.1.17"/>
    </reaction>
</comment>
<reference evidence="8 9" key="1">
    <citation type="journal article" date="2012" name="J. Bacteriol.">
        <title>Complete Genome Sequence of Flavobacterium indicum GPSTA100-9T, Isolated from Warm Spring Water.</title>
        <authorList>
            <person name="Barbier P."/>
            <person name="Houel A."/>
            <person name="Loux V."/>
            <person name="Poulain J."/>
            <person name="Bernardet J.F."/>
            <person name="Touchon M."/>
            <person name="Duchaud E."/>
        </authorList>
    </citation>
    <scope>NUCLEOTIDE SEQUENCE [LARGE SCALE GENOMIC DNA]</scope>
    <source>
        <strain evidence="9">DSM 17447 / CIP 109464 / GPTSA100-9</strain>
    </source>
</reference>
<reference evidence="9" key="2">
    <citation type="submission" date="2012-03" db="EMBL/GenBank/DDBJ databases">
        <title>Complete genome sequence of Flavobacterium indicum GPTSA100-9T, isolated from warm spring water.</title>
        <authorList>
            <person name="Barbier P."/>
            <person name="Houel A."/>
            <person name="Loux V."/>
            <person name="Poulain J."/>
            <person name="Bernardet J.-F."/>
            <person name="Touchon M."/>
            <person name="Duchaud E."/>
        </authorList>
    </citation>
    <scope>NUCLEOTIDE SEQUENCE [LARGE SCALE GENOMIC DNA]</scope>
    <source>
        <strain evidence="9">DSM 17447 / CIP 109464 / GPTSA100-9</strain>
    </source>
</reference>
<keyword evidence="4 6" id="KW-0547">Nucleotide-binding</keyword>
<sequence>MKVYTKTGDKGTTSLFGGTRVPKHHVRIESYGTVDELNSYIGLIRDQDINPEYKAILIEIQDRLFTVGAIMATPPEKEVLKNGQPRLNINRISNQDIELLETQIDSMDAELPPMTHFVLPGGHTTVSYCHVTRCVCRRAERLATHLNEIEPIDEQVLTYLNRLSDYLFVLARKLSHDLHAEEVKWIPRKNES</sequence>
<comment type="similarity">
    <text evidence="1 6">Belongs to the Cob(I)alamin adenosyltransferase family.</text>
</comment>
<name>H8XPH6_FLAIG</name>
<dbReference type="NCBIfam" id="TIGR00636">
    <property type="entry name" value="PduO_Nterm"/>
    <property type="match status" value="1"/>
</dbReference>
<dbReference type="STRING" id="1094466.KQS_06450"/>
<feature type="domain" description="Cobalamin adenosyltransferase-like" evidence="7">
    <location>
        <begin position="3"/>
        <end position="173"/>
    </location>
</feature>
<dbReference type="eggNOG" id="COG2096">
    <property type="taxonomic scope" value="Bacteria"/>
</dbReference>
<evidence type="ECO:0000256" key="3">
    <source>
        <dbReference type="ARBA" id="ARBA00022679"/>
    </source>
</evidence>
<dbReference type="PANTHER" id="PTHR12213">
    <property type="entry name" value="CORRINOID ADENOSYLTRANSFERASE"/>
    <property type="match status" value="1"/>
</dbReference>
<comment type="pathway">
    <text evidence="6">Cofactor biosynthesis; adenosylcobalamin biosynthesis; adenosylcobalamin from cob(II)yrinate a,c-diamide: step 2/7.</text>
</comment>
<dbReference type="PATRIC" id="fig|1094466.5.peg.1267"/>
<evidence type="ECO:0000313" key="9">
    <source>
        <dbReference type="Proteomes" id="UP000007599"/>
    </source>
</evidence>
<comment type="subunit">
    <text evidence="2">Homotrimer.</text>
</comment>
<dbReference type="AlphaFoldDB" id="H8XPH6"/>
<protein>
    <recommendedName>
        <fullName evidence="6">Corrinoid adenosyltransferase</fullName>
        <ecNumber evidence="6">2.5.1.17</ecNumber>
    </recommendedName>
    <alternativeName>
        <fullName evidence="6">Cob(II)alamin adenosyltransferase</fullName>
    </alternativeName>
    <alternativeName>
        <fullName evidence="6">Cob(II)yrinic acid a,c-diamide adenosyltransferase</fullName>
    </alternativeName>
    <alternativeName>
        <fullName evidence="6">Cobinamide/cobalamin adenosyltransferase</fullName>
    </alternativeName>
</protein>
<dbReference type="EMBL" id="HE774682">
    <property type="protein sequence ID" value="CCG53250.1"/>
    <property type="molecule type" value="Genomic_DNA"/>
</dbReference>
<dbReference type="RefSeq" id="WP_014388375.1">
    <property type="nucleotide sequence ID" value="NC_017025.1"/>
</dbReference>
<dbReference type="KEGG" id="fin:KQS_06450"/>
<evidence type="ECO:0000256" key="1">
    <source>
        <dbReference type="ARBA" id="ARBA00007487"/>
    </source>
</evidence>
<keyword evidence="3 6" id="KW-0808">Transferase</keyword>
<dbReference type="GO" id="GO:0009236">
    <property type="term" value="P:cobalamin biosynthetic process"/>
    <property type="evidence" value="ECO:0007669"/>
    <property type="project" value="UniProtKB-UniRule"/>
</dbReference>
<dbReference type="Pfam" id="PF01923">
    <property type="entry name" value="Cob_adeno_trans"/>
    <property type="match status" value="1"/>
</dbReference>
<comment type="catalytic activity">
    <reaction evidence="6">
        <text>2 cob(II)yrinate a,c diamide + reduced [electron-transfer flavoprotein] + 2 ATP = 2 adenosylcob(III)yrinate a,c-diamide + 2 triphosphate + oxidized [electron-transfer flavoprotein] + 3 H(+)</text>
        <dbReference type="Rhea" id="RHEA:11528"/>
        <dbReference type="Rhea" id="RHEA-COMP:10685"/>
        <dbReference type="Rhea" id="RHEA-COMP:10686"/>
        <dbReference type="ChEBI" id="CHEBI:15378"/>
        <dbReference type="ChEBI" id="CHEBI:18036"/>
        <dbReference type="ChEBI" id="CHEBI:30616"/>
        <dbReference type="ChEBI" id="CHEBI:57692"/>
        <dbReference type="ChEBI" id="CHEBI:58307"/>
        <dbReference type="ChEBI" id="CHEBI:58503"/>
        <dbReference type="ChEBI" id="CHEBI:58537"/>
        <dbReference type="EC" id="2.5.1.17"/>
    </reaction>
</comment>
<dbReference type="OrthoDB" id="9778896at2"/>
<gene>
    <name evidence="8" type="ordered locus">KQS_06450</name>
</gene>
<keyword evidence="9" id="KW-1185">Reference proteome</keyword>
<dbReference type="GO" id="GO:0008817">
    <property type="term" value="F:corrinoid adenosyltransferase activity"/>
    <property type="evidence" value="ECO:0007669"/>
    <property type="project" value="UniProtKB-UniRule"/>
</dbReference>
<dbReference type="InterPro" id="IPR036451">
    <property type="entry name" value="CblAdoTrfase-like_sf"/>
</dbReference>
<dbReference type="GO" id="GO:0005524">
    <property type="term" value="F:ATP binding"/>
    <property type="evidence" value="ECO:0007669"/>
    <property type="project" value="UniProtKB-UniRule"/>
</dbReference>
<dbReference type="SUPFAM" id="SSF89028">
    <property type="entry name" value="Cobalamin adenosyltransferase-like"/>
    <property type="match status" value="1"/>
</dbReference>
<keyword evidence="5 6" id="KW-0067">ATP-binding</keyword>
<dbReference type="Proteomes" id="UP000007599">
    <property type="component" value="Chromosome I"/>
</dbReference>
<organism evidence="8 9">
    <name type="scientific">Flavobacterium indicum (strain DSM 17447 / CIP 109464 / GPTSA100-9)</name>
    <dbReference type="NCBI Taxonomy" id="1094466"/>
    <lineage>
        <taxon>Bacteria</taxon>
        <taxon>Pseudomonadati</taxon>
        <taxon>Bacteroidota</taxon>
        <taxon>Flavobacteriia</taxon>
        <taxon>Flavobacteriales</taxon>
        <taxon>Flavobacteriaceae</taxon>
        <taxon>Flavobacterium</taxon>
    </lineage>
</organism>
<dbReference type="FunFam" id="1.20.1200.10:FF:000001">
    <property type="entry name" value="Cob(I)yrinic acid a,c-diamide adenosyltransferase"/>
    <property type="match status" value="1"/>
</dbReference>
<evidence type="ECO:0000256" key="5">
    <source>
        <dbReference type="ARBA" id="ARBA00022840"/>
    </source>
</evidence>
<dbReference type="Gene3D" id="1.20.1200.10">
    <property type="entry name" value="Cobalamin adenosyltransferase-like"/>
    <property type="match status" value="1"/>
</dbReference>
<keyword evidence="6" id="KW-0169">Cobalamin biosynthesis</keyword>
<dbReference type="InterPro" id="IPR029499">
    <property type="entry name" value="PduO-typ"/>
</dbReference>
<evidence type="ECO:0000313" key="8">
    <source>
        <dbReference type="EMBL" id="CCG53250.1"/>
    </source>
</evidence>
<dbReference type="PANTHER" id="PTHR12213:SF0">
    <property type="entry name" value="CORRINOID ADENOSYLTRANSFERASE MMAB"/>
    <property type="match status" value="1"/>
</dbReference>
<dbReference type="UniPathway" id="UPA00148">
    <property type="reaction ID" value="UER00233"/>
</dbReference>
<dbReference type="InterPro" id="IPR016030">
    <property type="entry name" value="CblAdoTrfase-like"/>
</dbReference>
<evidence type="ECO:0000259" key="7">
    <source>
        <dbReference type="Pfam" id="PF01923"/>
    </source>
</evidence>
<dbReference type="EC" id="2.5.1.17" evidence="6"/>
<evidence type="ECO:0000256" key="2">
    <source>
        <dbReference type="ARBA" id="ARBA00011233"/>
    </source>
</evidence>
<evidence type="ECO:0000256" key="6">
    <source>
        <dbReference type="RuleBase" id="RU366026"/>
    </source>
</evidence>
<accession>H8XPH6</accession>
<dbReference type="HOGENOM" id="CLU_083486_0_2_10"/>
<evidence type="ECO:0000256" key="4">
    <source>
        <dbReference type="ARBA" id="ARBA00022741"/>
    </source>
</evidence>